<dbReference type="EMBL" id="CM037157">
    <property type="protein sequence ID" value="KAH7849831.1"/>
    <property type="molecule type" value="Genomic_DNA"/>
</dbReference>
<accession>A0ACB7Y8I9</accession>
<keyword evidence="2" id="KW-1185">Reference proteome</keyword>
<sequence length="161" mass="18710">MENITGNEIDCSSEETEVFIIVTNLIKQMQTTCIMALVVVHVALERYYSRHESRFTEPNPYQEQIDHINRLVRRSDTTCVEQLRMDRNCFMRLCILVHTVRGLSHSSGLVVPPLGYQAKQRDACVPLSSFGRMTCVSEDTGYLSRANVYLLMIYWRHFHSF</sequence>
<protein>
    <submittedName>
        <fullName evidence="1">Uncharacterized protein</fullName>
    </submittedName>
</protein>
<organism evidence="1 2">
    <name type="scientific">Vaccinium darrowii</name>
    <dbReference type="NCBI Taxonomy" id="229202"/>
    <lineage>
        <taxon>Eukaryota</taxon>
        <taxon>Viridiplantae</taxon>
        <taxon>Streptophyta</taxon>
        <taxon>Embryophyta</taxon>
        <taxon>Tracheophyta</taxon>
        <taxon>Spermatophyta</taxon>
        <taxon>Magnoliopsida</taxon>
        <taxon>eudicotyledons</taxon>
        <taxon>Gunneridae</taxon>
        <taxon>Pentapetalae</taxon>
        <taxon>asterids</taxon>
        <taxon>Ericales</taxon>
        <taxon>Ericaceae</taxon>
        <taxon>Vaccinioideae</taxon>
        <taxon>Vaccinieae</taxon>
        <taxon>Vaccinium</taxon>
    </lineage>
</organism>
<name>A0ACB7Y8I9_9ERIC</name>
<evidence type="ECO:0000313" key="1">
    <source>
        <dbReference type="EMBL" id="KAH7849831.1"/>
    </source>
</evidence>
<proteinExistence type="predicted"/>
<reference evidence="1 2" key="1">
    <citation type="journal article" date="2021" name="Hortic Res">
        <title>High-quality reference genome and annotation aids understanding of berry development for evergreen blueberry (Vaccinium darrowii).</title>
        <authorList>
            <person name="Yu J."/>
            <person name="Hulse-Kemp A.M."/>
            <person name="Babiker E."/>
            <person name="Staton M."/>
        </authorList>
    </citation>
    <scope>NUCLEOTIDE SEQUENCE [LARGE SCALE GENOMIC DNA]</scope>
    <source>
        <strain evidence="2">cv. NJ 8807/NJ 8810</strain>
        <tissue evidence="1">Young leaf</tissue>
    </source>
</reference>
<dbReference type="Proteomes" id="UP000828048">
    <property type="component" value="Chromosome 7"/>
</dbReference>
<comment type="caution">
    <text evidence="1">The sequence shown here is derived from an EMBL/GenBank/DDBJ whole genome shotgun (WGS) entry which is preliminary data.</text>
</comment>
<gene>
    <name evidence="1" type="ORF">Vadar_023605</name>
</gene>
<evidence type="ECO:0000313" key="2">
    <source>
        <dbReference type="Proteomes" id="UP000828048"/>
    </source>
</evidence>